<reference evidence="1" key="1">
    <citation type="submission" date="2018-05" db="EMBL/GenBank/DDBJ databases">
        <authorList>
            <person name="Lanie J.A."/>
            <person name="Ng W.-L."/>
            <person name="Kazmierczak K.M."/>
            <person name="Andrzejewski T.M."/>
            <person name="Davidsen T.M."/>
            <person name="Wayne K.J."/>
            <person name="Tettelin H."/>
            <person name="Glass J.I."/>
            <person name="Rusch D."/>
            <person name="Podicherti R."/>
            <person name="Tsui H.-C.T."/>
            <person name="Winkler M.E."/>
        </authorList>
    </citation>
    <scope>NUCLEOTIDE SEQUENCE</scope>
</reference>
<evidence type="ECO:0000313" key="1">
    <source>
        <dbReference type="EMBL" id="SVB37619.1"/>
    </source>
</evidence>
<protein>
    <recommendedName>
        <fullName evidence="2">Clr5 domain-containing protein</fullName>
    </recommendedName>
</protein>
<evidence type="ECO:0008006" key="2">
    <source>
        <dbReference type="Google" id="ProtNLM"/>
    </source>
</evidence>
<dbReference type="AlphaFoldDB" id="A0A382DHJ9"/>
<dbReference type="SUPFAM" id="SSF46689">
    <property type="entry name" value="Homeodomain-like"/>
    <property type="match status" value="1"/>
</dbReference>
<dbReference type="InterPro" id="IPR009057">
    <property type="entry name" value="Homeodomain-like_sf"/>
</dbReference>
<organism evidence="1">
    <name type="scientific">marine metagenome</name>
    <dbReference type="NCBI Taxonomy" id="408172"/>
    <lineage>
        <taxon>unclassified sequences</taxon>
        <taxon>metagenomes</taxon>
        <taxon>ecological metagenomes</taxon>
    </lineage>
</organism>
<sequence length="64" mass="7748">MAKKRSKTPKKPWDYEEDSLLKQYYGKISMKHLKFIFEGRTPAAIQSRVKRLRKKGWSFDTTRR</sequence>
<dbReference type="EMBL" id="UINC01039314">
    <property type="protein sequence ID" value="SVB37619.1"/>
    <property type="molecule type" value="Genomic_DNA"/>
</dbReference>
<accession>A0A382DHJ9</accession>
<gene>
    <name evidence="1" type="ORF">METZ01_LOCUS190473</name>
</gene>
<proteinExistence type="predicted"/>
<name>A0A382DHJ9_9ZZZZ</name>